<accession>A0AAW0N0M9</accession>
<evidence type="ECO:0000256" key="6">
    <source>
        <dbReference type="ARBA" id="ARBA00023157"/>
    </source>
</evidence>
<dbReference type="GO" id="GO:0001527">
    <property type="term" value="C:microfibril"/>
    <property type="evidence" value="ECO:0007669"/>
    <property type="project" value="InterPro"/>
</dbReference>
<keyword evidence="3" id="KW-0964">Secreted</keyword>
<evidence type="ECO:0000256" key="2">
    <source>
        <dbReference type="ARBA" id="ARBA00005317"/>
    </source>
</evidence>
<evidence type="ECO:0000313" key="11">
    <source>
        <dbReference type="Proteomes" id="UP001460270"/>
    </source>
</evidence>
<evidence type="ECO:0000313" key="10">
    <source>
        <dbReference type="EMBL" id="KAK7886343.1"/>
    </source>
</evidence>
<dbReference type="PANTHER" id="PTHR16485">
    <property type="entry name" value="MICROFIBRILLAR-ASSOCIATED PROTEIN 2"/>
    <property type="match status" value="1"/>
</dbReference>
<proteinExistence type="inferred from homology"/>
<evidence type="ECO:0000256" key="4">
    <source>
        <dbReference type="ARBA" id="ARBA00022530"/>
    </source>
</evidence>
<name>A0AAW0N0M9_9GOBI</name>
<feature type="signal peptide" evidence="9">
    <location>
        <begin position="1"/>
        <end position="18"/>
    </location>
</feature>
<keyword evidence="5 9" id="KW-0732">Signal</keyword>
<evidence type="ECO:0000256" key="3">
    <source>
        <dbReference type="ARBA" id="ARBA00022525"/>
    </source>
</evidence>
<evidence type="ECO:0000256" key="1">
    <source>
        <dbReference type="ARBA" id="ARBA00004498"/>
    </source>
</evidence>
<evidence type="ECO:0000256" key="5">
    <source>
        <dbReference type="ARBA" id="ARBA00022729"/>
    </source>
</evidence>
<dbReference type="GO" id="GO:0048048">
    <property type="term" value="P:embryonic eye morphogenesis"/>
    <property type="evidence" value="ECO:0007669"/>
    <property type="project" value="TreeGrafter"/>
</dbReference>
<evidence type="ECO:0000256" key="8">
    <source>
        <dbReference type="SAM" id="MobiDB-lite"/>
    </source>
</evidence>
<comment type="caution">
    <text evidence="10">The sequence shown here is derived from an EMBL/GenBank/DDBJ whole genome shotgun (WGS) entry which is preliminary data.</text>
</comment>
<dbReference type="Proteomes" id="UP001460270">
    <property type="component" value="Unassembled WGS sequence"/>
</dbReference>
<reference evidence="11" key="1">
    <citation type="submission" date="2024-04" db="EMBL/GenBank/DDBJ databases">
        <title>Salinicola lusitanus LLJ914,a marine bacterium isolated from the Okinawa Trough.</title>
        <authorList>
            <person name="Li J."/>
        </authorList>
    </citation>
    <scope>NUCLEOTIDE SEQUENCE [LARGE SCALE GENOMIC DNA]</scope>
</reference>
<dbReference type="AlphaFoldDB" id="A0AAW0N0M9"/>
<feature type="chain" id="PRO_5043721193" description="Microfibril associated protein 5" evidence="9">
    <location>
        <begin position="19"/>
        <end position="228"/>
    </location>
</feature>
<dbReference type="PANTHER" id="PTHR16485:SF7">
    <property type="entry name" value="MICROFIBRIL-ASSOCIATED PROTEIN 5"/>
    <property type="match status" value="1"/>
</dbReference>
<dbReference type="EMBL" id="JBBPFD010000019">
    <property type="protein sequence ID" value="KAK7886343.1"/>
    <property type="molecule type" value="Genomic_DNA"/>
</dbReference>
<keyword evidence="11" id="KW-1185">Reference proteome</keyword>
<feature type="region of interest" description="Disordered" evidence="8">
    <location>
        <begin position="85"/>
        <end position="105"/>
    </location>
</feature>
<sequence>MSHLLLLFSLEAQTQRLAGPQRAPLTRVTLCPRGGNWSARLIYEEINTWKRPPAVTDIGHVHDKISVVLDRITREHVLRERKKCDEMERDGGGAQEMEGGERGEDKELIKEKPWTTTTQILPLARKKPLPLTRPLQVAGMDALPVVLLLCGFHVFTAGAQSLQTESTSGPFASDCREEMYPCTRMYSVHQPIKRCIGALCLYSLQRMYVINNEICMRTVCPHGRILES</sequence>
<organism evidence="10 11">
    <name type="scientific">Mugilogobius chulae</name>
    <name type="common">yellowstripe goby</name>
    <dbReference type="NCBI Taxonomy" id="88201"/>
    <lineage>
        <taxon>Eukaryota</taxon>
        <taxon>Metazoa</taxon>
        <taxon>Chordata</taxon>
        <taxon>Craniata</taxon>
        <taxon>Vertebrata</taxon>
        <taxon>Euteleostomi</taxon>
        <taxon>Actinopterygii</taxon>
        <taxon>Neopterygii</taxon>
        <taxon>Teleostei</taxon>
        <taxon>Neoteleostei</taxon>
        <taxon>Acanthomorphata</taxon>
        <taxon>Gobiaria</taxon>
        <taxon>Gobiiformes</taxon>
        <taxon>Gobioidei</taxon>
        <taxon>Gobiidae</taxon>
        <taxon>Gobionellinae</taxon>
        <taxon>Mugilogobius</taxon>
    </lineage>
</organism>
<dbReference type="InterPro" id="IPR008673">
    <property type="entry name" value="MAGP"/>
</dbReference>
<evidence type="ECO:0000256" key="9">
    <source>
        <dbReference type="SAM" id="SignalP"/>
    </source>
</evidence>
<comment type="subcellular location">
    <subcellularLocation>
        <location evidence="1">Secreted</location>
        <location evidence="1">Extracellular space</location>
        <location evidence="1">Extracellular matrix</location>
    </subcellularLocation>
</comment>
<evidence type="ECO:0008006" key="12">
    <source>
        <dbReference type="Google" id="ProtNLM"/>
    </source>
</evidence>
<gene>
    <name evidence="10" type="ORF">WMY93_025964</name>
</gene>
<comment type="similarity">
    <text evidence="2">Belongs to the MFAP family.</text>
</comment>
<keyword evidence="6" id="KW-1015">Disulfide bond</keyword>
<dbReference type="Pfam" id="PF05507">
    <property type="entry name" value="MAGP"/>
    <property type="match status" value="1"/>
</dbReference>
<keyword evidence="4" id="KW-0272">Extracellular matrix</keyword>
<keyword evidence="7" id="KW-0325">Glycoprotein</keyword>
<protein>
    <recommendedName>
        <fullName evidence="12">Microfibril associated protein 5</fullName>
    </recommendedName>
</protein>
<evidence type="ECO:0000256" key="7">
    <source>
        <dbReference type="ARBA" id="ARBA00023180"/>
    </source>
</evidence>